<sequence length="311" mass="34664">MVLVLNGVLQTKCPQDSQTLFNSHPVYTETAGQLMAIQNKVIGPVGLLYVLQREYAGTVPSDKNVDIIGSGDATTCIIVVVRHSGSGAVALGHFDGCSTEEAVYAMIQKVQELAVGYPDGRLELQLAGGYVDPQSYSEKLFYSIMSAFHKQPVEIDLTLAFVGQLNTTIRNGIPSPIFYGIGVNVKTGEIFPATFPEKGPEEYLRTTRQLSSSGNQEILDVYDYNLGLLKIGPFNYKPLRGADLWLEQNDEFILHHLSTSPEVEPPHFVEQIRGTLKYMKENPFPAVTVFRDNRPHYFRRDEQSGLWMPVY</sequence>
<dbReference type="GO" id="GO:0005634">
    <property type="term" value="C:nucleus"/>
    <property type="evidence" value="ECO:0007669"/>
    <property type="project" value="TreeGrafter"/>
</dbReference>
<name>A0A9P0DC08_9CUCU</name>
<reference evidence="1" key="1">
    <citation type="submission" date="2022-01" db="EMBL/GenBank/DDBJ databases">
        <authorList>
            <person name="King R."/>
        </authorList>
    </citation>
    <scope>NUCLEOTIDE SEQUENCE</scope>
</reference>
<dbReference type="Pfam" id="PF14736">
    <property type="entry name" value="N_Asn_amidohyd"/>
    <property type="match status" value="1"/>
</dbReference>
<dbReference type="OrthoDB" id="539995at2759"/>
<dbReference type="GO" id="GO:0008418">
    <property type="term" value="F:protein-N-terminal asparagine amidohydrolase activity"/>
    <property type="evidence" value="ECO:0007669"/>
    <property type="project" value="InterPro"/>
</dbReference>
<evidence type="ECO:0000313" key="1">
    <source>
        <dbReference type="EMBL" id="CAH1113622.1"/>
    </source>
</evidence>
<evidence type="ECO:0008006" key="3">
    <source>
        <dbReference type="Google" id="ProtNLM"/>
    </source>
</evidence>
<gene>
    <name evidence="1" type="ORF">PSYICH_LOCUS13109</name>
</gene>
<dbReference type="Proteomes" id="UP001153636">
    <property type="component" value="Chromosome 7"/>
</dbReference>
<protein>
    <recommendedName>
        <fullName evidence="3">Protein N-terminal asparagine amidohydrolase</fullName>
    </recommendedName>
</protein>
<proteinExistence type="predicted"/>
<dbReference type="AlphaFoldDB" id="A0A9P0DC08"/>
<dbReference type="PANTHER" id="PTHR12498">
    <property type="entry name" value="N-TERMINAL ASPARAGINE AMIDOHYDROLASE"/>
    <property type="match status" value="1"/>
</dbReference>
<dbReference type="PANTHER" id="PTHR12498:SF0">
    <property type="entry name" value="PROTEIN N-TERMINAL ASPARAGINE AMIDOHYDROLASE"/>
    <property type="match status" value="1"/>
</dbReference>
<organism evidence="1 2">
    <name type="scientific">Psylliodes chrysocephalus</name>
    <dbReference type="NCBI Taxonomy" id="3402493"/>
    <lineage>
        <taxon>Eukaryota</taxon>
        <taxon>Metazoa</taxon>
        <taxon>Ecdysozoa</taxon>
        <taxon>Arthropoda</taxon>
        <taxon>Hexapoda</taxon>
        <taxon>Insecta</taxon>
        <taxon>Pterygota</taxon>
        <taxon>Neoptera</taxon>
        <taxon>Endopterygota</taxon>
        <taxon>Coleoptera</taxon>
        <taxon>Polyphaga</taxon>
        <taxon>Cucujiformia</taxon>
        <taxon>Chrysomeloidea</taxon>
        <taxon>Chrysomelidae</taxon>
        <taxon>Galerucinae</taxon>
        <taxon>Alticini</taxon>
        <taxon>Psylliodes</taxon>
    </lineage>
</organism>
<accession>A0A9P0DC08</accession>
<dbReference type="InterPro" id="IPR026750">
    <property type="entry name" value="NTAN1"/>
</dbReference>
<dbReference type="GO" id="GO:0006511">
    <property type="term" value="P:ubiquitin-dependent protein catabolic process"/>
    <property type="evidence" value="ECO:0007669"/>
    <property type="project" value="TreeGrafter"/>
</dbReference>
<keyword evidence="2" id="KW-1185">Reference proteome</keyword>
<evidence type="ECO:0000313" key="2">
    <source>
        <dbReference type="Proteomes" id="UP001153636"/>
    </source>
</evidence>
<dbReference type="EMBL" id="OV651819">
    <property type="protein sequence ID" value="CAH1113622.1"/>
    <property type="molecule type" value="Genomic_DNA"/>
</dbReference>